<evidence type="ECO:0000313" key="1">
    <source>
        <dbReference type="EMBL" id="SVC09542.1"/>
    </source>
</evidence>
<reference evidence="1" key="1">
    <citation type="submission" date="2018-05" db="EMBL/GenBank/DDBJ databases">
        <authorList>
            <person name="Lanie J.A."/>
            <person name="Ng W.-L."/>
            <person name="Kazmierczak K.M."/>
            <person name="Andrzejewski T.M."/>
            <person name="Davidsen T.M."/>
            <person name="Wayne K.J."/>
            <person name="Tettelin H."/>
            <person name="Glass J.I."/>
            <person name="Rusch D."/>
            <person name="Podicherti R."/>
            <person name="Tsui H.-C.T."/>
            <person name="Winkler M.E."/>
        </authorList>
    </citation>
    <scope>NUCLEOTIDE SEQUENCE</scope>
</reference>
<evidence type="ECO:0008006" key="2">
    <source>
        <dbReference type="Google" id="ProtNLM"/>
    </source>
</evidence>
<dbReference type="InterPro" id="IPR001646">
    <property type="entry name" value="5peptide_repeat"/>
</dbReference>
<dbReference type="SUPFAM" id="SSF141571">
    <property type="entry name" value="Pentapeptide repeat-like"/>
    <property type="match status" value="1"/>
</dbReference>
<proteinExistence type="predicted"/>
<protein>
    <recommendedName>
        <fullName evidence="2">Pentapeptide repeat-containing protein</fullName>
    </recommendedName>
</protein>
<gene>
    <name evidence="1" type="ORF">METZ01_LOCUS262396</name>
</gene>
<sequence length="67" mass="7194">VFTIHNRYSVLAYYLAHIKTTGACVSCSLENSDLRHLDLSGVDLRGANLKGANLESTNLSEVNLSGA</sequence>
<dbReference type="Pfam" id="PF00805">
    <property type="entry name" value="Pentapeptide"/>
    <property type="match status" value="1"/>
</dbReference>
<dbReference type="Gene3D" id="2.160.20.80">
    <property type="entry name" value="E3 ubiquitin-protein ligase SopA"/>
    <property type="match status" value="1"/>
</dbReference>
<dbReference type="AlphaFoldDB" id="A0A382JDV7"/>
<dbReference type="EMBL" id="UINC01073280">
    <property type="protein sequence ID" value="SVC09542.1"/>
    <property type="molecule type" value="Genomic_DNA"/>
</dbReference>
<feature type="non-terminal residue" evidence="1">
    <location>
        <position position="1"/>
    </location>
</feature>
<organism evidence="1">
    <name type="scientific">marine metagenome</name>
    <dbReference type="NCBI Taxonomy" id="408172"/>
    <lineage>
        <taxon>unclassified sequences</taxon>
        <taxon>metagenomes</taxon>
        <taxon>ecological metagenomes</taxon>
    </lineage>
</organism>
<accession>A0A382JDV7</accession>
<name>A0A382JDV7_9ZZZZ</name>
<feature type="non-terminal residue" evidence="1">
    <location>
        <position position="67"/>
    </location>
</feature>